<dbReference type="EMBL" id="VIRM01000019">
    <property type="protein sequence ID" value="TQS20057.1"/>
    <property type="molecule type" value="Genomic_DNA"/>
</dbReference>
<name>A0A544YTJ1_9ACTN</name>
<feature type="transmembrane region" description="Helical" evidence="1">
    <location>
        <begin position="6"/>
        <end position="29"/>
    </location>
</feature>
<dbReference type="Proteomes" id="UP000316541">
    <property type="component" value="Unassembled WGS sequence"/>
</dbReference>
<sequence>MGRFTQGIYGYAFALLVCLAAVGAFLLVTPQSRTEHIPRVDFSIDRVNAARAASYEVVAPGQVPPNWVPNSTSLTEKNGVVTWRLGFATAKRQHAMLAQSDERPSADFVNRMAGTDKPGGSRQIDGATWEERFRQDKNQRTLVRVFPDHAVVVTGTADWEELTALARTLAPQPKPSPVPSSVPSSG</sequence>
<keyword evidence="1" id="KW-0472">Membrane</keyword>
<gene>
    <name evidence="2" type="ORF">FLX08_17390</name>
</gene>
<reference evidence="2 3" key="1">
    <citation type="submission" date="2019-07" db="EMBL/GenBank/DDBJ databases">
        <title>Microbispora hainanensis DSM 45428.</title>
        <authorList>
            <person name="Thawai C."/>
        </authorList>
    </citation>
    <scope>NUCLEOTIDE SEQUENCE [LARGE SCALE GENOMIC DNA]</scope>
    <source>
        <strain evidence="2 3">DSM 45428</strain>
    </source>
</reference>
<dbReference type="InterPro" id="IPR025339">
    <property type="entry name" value="DUF4245"/>
</dbReference>
<keyword evidence="1" id="KW-1133">Transmembrane helix</keyword>
<comment type="caution">
    <text evidence="2">The sequence shown here is derived from an EMBL/GenBank/DDBJ whole genome shotgun (WGS) entry which is preliminary data.</text>
</comment>
<dbReference type="AlphaFoldDB" id="A0A544YTJ1"/>
<organism evidence="2 3">
    <name type="scientific">Microbispora hainanensis</name>
    <dbReference type="NCBI Taxonomy" id="568844"/>
    <lineage>
        <taxon>Bacteria</taxon>
        <taxon>Bacillati</taxon>
        <taxon>Actinomycetota</taxon>
        <taxon>Actinomycetes</taxon>
        <taxon>Streptosporangiales</taxon>
        <taxon>Streptosporangiaceae</taxon>
        <taxon>Microbispora</taxon>
    </lineage>
</organism>
<dbReference type="RefSeq" id="WP_142619913.1">
    <property type="nucleotide sequence ID" value="NZ_VIRM01000019.1"/>
</dbReference>
<proteinExistence type="predicted"/>
<protein>
    <submittedName>
        <fullName evidence="2">DUF4245 domain-containing protein</fullName>
    </submittedName>
</protein>
<accession>A0A544YTJ1</accession>
<evidence type="ECO:0000313" key="3">
    <source>
        <dbReference type="Proteomes" id="UP000316541"/>
    </source>
</evidence>
<evidence type="ECO:0000256" key="1">
    <source>
        <dbReference type="SAM" id="Phobius"/>
    </source>
</evidence>
<dbReference type="Pfam" id="PF14030">
    <property type="entry name" value="DUF4245"/>
    <property type="match status" value="1"/>
</dbReference>
<keyword evidence="1" id="KW-0812">Transmembrane</keyword>
<evidence type="ECO:0000313" key="2">
    <source>
        <dbReference type="EMBL" id="TQS20057.1"/>
    </source>
</evidence>